<dbReference type="PANTHER" id="PTHR30406:SF8">
    <property type="entry name" value="SULFATE TRANSPORT SYSTEM PERMEASE PROTEIN CYST"/>
    <property type="match status" value="1"/>
</dbReference>
<keyword evidence="3" id="KW-0500">Molybdenum</keyword>
<dbReference type="CDD" id="cd06261">
    <property type="entry name" value="TM_PBP2"/>
    <property type="match status" value="1"/>
</dbReference>
<feature type="transmembrane region" description="Helical" evidence="8">
    <location>
        <begin position="88"/>
        <end position="109"/>
    </location>
</feature>
<gene>
    <name evidence="10" type="ORF">BTN85_1434</name>
</gene>
<comment type="subcellular location">
    <subcellularLocation>
        <location evidence="8">Cell membrane</location>
        <topology evidence="8">Multi-pass membrane protein</topology>
    </subcellularLocation>
    <subcellularLocation>
        <location evidence="1">Membrane</location>
        <topology evidence="1">Multi-pass membrane protein</topology>
    </subcellularLocation>
</comment>
<dbReference type="PROSITE" id="PS50928">
    <property type="entry name" value="ABC_TM1"/>
    <property type="match status" value="1"/>
</dbReference>
<sequence>MNQKSFRTLTGSFTFLMVAFIVTVILCIVTHTTLNALITNILSDEILFAIRLSLVTATVSTVACMVVAIPVGYALSRMNFKLKTLADTIINLPLALPPLVAGVGLLLFFGQTPVGKALETIGLKFVFTPLGIIVAQFLINVPFAIRIMKSTYNSINPRYEHVAKTLGCTKSKAFWKVTLPMSKNGILASSAISWAKGIGEFGAVLMLAGATRMKTETLPIAVYLNMSSGNLRLAIAAATILIIVAFLALYVLERYGGEAKIY</sequence>
<feature type="transmembrane region" description="Helical" evidence="8">
    <location>
        <begin position="121"/>
        <end position="145"/>
    </location>
</feature>
<protein>
    <submittedName>
        <fullName evidence="10">ABC-type sulfate transport system, permease component</fullName>
    </submittedName>
</protein>
<dbReference type="GO" id="GO:0005886">
    <property type="term" value="C:plasma membrane"/>
    <property type="evidence" value="ECO:0007669"/>
    <property type="project" value="UniProtKB-SubCell"/>
</dbReference>
<organism evidence="10 11">
    <name type="scientific">Methanohalarchaeum thermophilum</name>
    <dbReference type="NCBI Taxonomy" id="1903181"/>
    <lineage>
        <taxon>Archaea</taxon>
        <taxon>Methanobacteriati</taxon>
        <taxon>Methanobacteriota</taxon>
        <taxon>Methanonatronarchaeia</taxon>
        <taxon>Methanonatronarchaeales</taxon>
        <taxon>Methanonatronarchaeaceae</taxon>
        <taxon>Candidatus Methanohalarchaeum</taxon>
    </lineage>
</organism>
<feature type="transmembrane region" description="Helical" evidence="8">
    <location>
        <begin position="12"/>
        <end position="34"/>
    </location>
</feature>
<accession>A0A1Q6DX31</accession>
<evidence type="ECO:0000313" key="11">
    <source>
        <dbReference type="Proteomes" id="UP000185744"/>
    </source>
</evidence>
<dbReference type="InterPro" id="IPR006469">
    <property type="entry name" value="NifC_ABC_porter"/>
</dbReference>
<dbReference type="GO" id="GO:0015098">
    <property type="term" value="F:molybdate ion transmembrane transporter activity"/>
    <property type="evidence" value="ECO:0007669"/>
    <property type="project" value="InterPro"/>
</dbReference>
<keyword evidence="7 8" id="KW-0472">Membrane</keyword>
<keyword evidence="5 8" id="KW-1133">Transmembrane helix</keyword>
<dbReference type="NCBIfam" id="TIGR01581">
    <property type="entry name" value="Mo_ABC_porter"/>
    <property type="match status" value="1"/>
</dbReference>
<evidence type="ECO:0000256" key="3">
    <source>
        <dbReference type="ARBA" id="ARBA00022505"/>
    </source>
</evidence>
<evidence type="ECO:0000313" key="10">
    <source>
        <dbReference type="EMBL" id="OKY78929.1"/>
    </source>
</evidence>
<dbReference type="EMBL" id="MSDW01000001">
    <property type="protein sequence ID" value="OKY78929.1"/>
    <property type="molecule type" value="Genomic_DNA"/>
</dbReference>
<dbReference type="GO" id="GO:0015419">
    <property type="term" value="F:ABC-type sulfate transporter activity"/>
    <property type="evidence" value="ECO:0007669"/>
    <property type="project" value="InterPro"/>
</dbReference>
<keyword evidence="11" id="KW-1185">Reference proteome</keyword>
<dbReference type="InterPro" id="IPR005667">
    <property type="entry name" value="Sulph_transpt2"/>
</dbReference>
<dbReference type="InterPro" id="IPR011867">
    <property type="entry name" value="ModB_ABC"/>
</dbReference>
<dbReference type="Pfam" id="PF00528">
    <property type="entry name" value="BPD_transp_1"/>
    <property type="match status" value="1"/>
</dbReference>
<keyword evidence="2 8" id="KW-0813">Transport</keyword>
<dbReference type="PANTHER" id="PTHR30406">
    <property type="entry name" value="SULFATE TRANSPORT SYSTEM PERMEASE PROTEIN"/>
    <property type="match status" value="1"/>
</dbReference>
<dbReference type="Gene3D" id="1.10.3720.10">
    <property type="entry name" value="MetI-like"/>
    <property type="match status" value="1"/>
</dbReference>
<keyword evidence="6" id="KW-0764">Sulfate transport</keyword>
<evidence type="ECO:0000256" key="8">
    <source>
        <dbReference type="RuleBase" id="RU363032"/>
    </source>
</evidence>
<evidence type="ECO:0000259" key="9">
    <source>
        <dbReference type="PROSITE" id="PS50928"/>
    </source>
</evidence>
<evidence type="ECO:0000256" key="7">
    <source>
        <dbReference type="ARBA" id="ARBA00023136"/>
    </source>
</evidence>
<dbReference type="InterPro" id="IPR000515">
    <property type="entry name" value="MetI-like"/>
</dbReference>
<feature type="transmembrane region" description="Helical" evidence="8">
    <location>
        <begin position="46"/>
        <end position="76"/>
    </location>
</feature>
<comment type="similarity">
    <text evidence="8">Belongs to the binding-protein-dependent transport system permease family.</text>
</comment>
<dbReference type="NCBIfam" id="TIGR02141">
    <property type="entry name" value="modB_ABC"/>
    <property type="match status" value="1"/>
</dbReference>
<comment type="caution">
    <text evidence="10">The sequence shown here is derived from an EMBL/GenBank/DDBJ whole genome shotgun (WGS) entry which is preliminary data.</text>
</comment>
<evidence type="ECO:0000256" key="6">
    <source>
        <dbReference type="ARBA" id="ARBA00023032"/>
    </source>
</evidence>
<dbReference type="Proteomes" id="UP000185744">
    <property type="component" value="Unassembled WGS sequence"/>
</dbReference>
<feature type="transmembrane region" description="Helical" evidence="8">
    <location>
        <begin position="186"/>
        <end position="211"/>
    </location>
</feature>
<evidence type="ECO:0000256" key="4">
    <source>
        <dbReference type="ARBA" id="ARBA00022692"/>
    </source>
</evidence>
<evidence type="ECO:0000256" key="5">
    <source>
        <dbReference type="ARBA" id="ARBA00022989"/>
    </source>
</evidence>
<reference evidence="10" key="1">
    <citation type="submission" date="2016-12" db="EMBL/GenBank/DDBJ databases">
        <title>Discovery of methanogenic haloarchaea.</title>
        <authorList>
            <person name="Sorokin D.Y."/>
            <person name="Makarova K.S."/>
            <person name="Abbas B."/>
            <person name="Ferrer M."/>
            <person name="Golyshin P.N."/>
        </authorList>
    </citation>
    <scope>NUCLEOTIDE SEQUENCE [LARGE SCALE GENOMIC DNA]</scope>
    <source>
        <strain evidence="10">HMET1</strain>
    </source>
</reference>
<dbReference type="STRING" id="1903181.BTN85_1434"/>
<dbReference type="InParanoid" id="A0A1Q6DX31"/>
<name>A0A1Q6DX31_METT1</name>
<evidence type="ECO:0000256" key="1">
    <source>
        <dbReference type="ARBA" id="ARBA00004141"/>
    </source>
</evidence>
<proteinExistence type="inferred from homology"/>
<keyword evidence="4 8" id="KW-0812">Transmembrane</keyword>
<feature type="transmembrane region" description="Helical" evidence="8">
    <location>
        <begin position="231"/>
        <end position="252"/>
    </location>
</feature>
<feature type="domain" description="ABC transmembrane type-1" evidence="9">
    <location>
        <begin position="50"/>
        <end position="252"/>
    </location>
</feature>
<dbReference type="InterPro" id="IPR035906">
    <property type="entry name" value="MetI-like_sf"/>
</dbReference>
<evidence type="ECO:0000256" key="2">
    <source>
        <dbReference type="ARBA" id="ARBA00022448"/>
    </source>
</evidence>
<dbReference type="AlphaFoldDB" id="A0A1Q6DX31"/>
<dbReference type="SUPFAM" id="SSF161098">
    <property type="entry name" value="MetI-like"/>
    <property type="match status" value="1"/>
</dbReference>